<keyword evidence="3" id="KW-1185">Reference proteome</keyword>
<evidence type="ECO:0000256" key="1">
    <source>
        <dbReference type="SAM" id="Phobius"/>
    </source>
</evidence>
<feature type="transmembrane region" description="Helical" evidence="1">
    <location>
        <begin position="39"/>
        <end position="68"/>
    </location>
</feature>
<organism evidence="2 3">
    <name type="scientific">Calothrix parietina FACHB-288</name>
    <dbReference type="NCBI Taxonomy" id="2692896"/>
    <lineage>
        <taxon>Bacteria</taxon>
        <taxon>Bacillati</taxon>
        <taxon>Cyanobacteriota</taxon>
        <taxon>Cyanophyceae</taxon>
        <taxon>Nostocales</taxon>
        <taxon>Calotrichaceae</taxon>
        <taxon>Calothrix</taxon>
    </lineage>
</organism>
<gene>
    <name evidence="2" type="ORF">H6G24_14805</name>
</gene>
<sequence>MVNRLRKLTPKTSGKSQPRAGKINLLFVKPQTNSQLGNWLISIIAIAALLSSAGLLIAFSWISILFIFNPEKIIWLNKYLPEWAQITVANVGTRPQTLKQIKASLIQKKLVAGEIIALAKDRQNRFLLPVIQQRSNCQLDCQVIVELRVYQESQDVELQSQPEKYYHLVSQLAIAGPDEAFVRATNNEDSEADNSENSLPLSLNELNRFTGETPLTGIWFDLQGKVPQGAGAIAYGKIVYYDPQRQQLHEMLAWKSPNGQVPKWQQVTGDATKELVIDQTVGLEPQIRVYQVKSAKLAAKSIHLAEISLKTPVLSDNSYQDALLLARNGLWTPAYQWLKSLEKQRKQPFPPEVQGQMALMQMHSQITKSQADQIWAIPSQEVLADLIDGRWEKALEVFAASAENVQEIATLLQMDGGRLWNRTTTALRVNPNRPEVAAWGALILAVQRGEERAISWLQAQPKISTDTLVRIQELLVMLNNQGVKPRIISTHPSRIIGAVQPVTKVVSTEWLRPNPQAGLQLSDSEVWYQVEVSAFHDGKRWLNFPFANLQLPKISPAKYIWETLGIYSDPEILLVVWLANGEQQIAPATIQGIKLQDGALRLLVAGEKIARDGNNLLQPQPLALTDAALEWVQPSPLTVEQLAQQDPARVKAMLPTVWRTLQKSGQIPLGTMPSLPQMQQQLSYWPVQVMNLTNNSRPETILTISAEAIALLKESLQPETIPPKNLSLPRTIILSDSGKVLYTDFQSDSEQALTAIAKLANSHSLSLLVENGNQYSLKRWSQKNQRFE</sequence>
<dbReference type="Proteomes" id="UP000658514">
    <property type="component" value="Unassembled WGS sequence"/>
</dbReference>
<proteinExistence type="predicted"/>
<comment type="caution">
    <text evidence="2">The sequence shown here is derived from an EMBL/GenBank/DDBJ whole genome shotgun (WGS) entry which is preliminary data.</text>
</comment>
<keyword evidence="1" id="KW-0812">Transmembrane</keyword>
<accession>A0ABR8A9Y6</accession>
<reference evidence="2 3" key="1">
    <citation type="journal article" date="2020" name="ISME J.">
        <title>Comparative genomics reveals insights into cyanobacterial evolution and habitat adaptation.</title>
        <authorList>
            <person name="Chen M.Y."/>
            <person name="Teng W.K."/>
            <person name="Zhao L."/>
            <person name="Hu C.X."/>
            <person name="Zhou Y.K."/>
            <person name="Han B.P."/>
            <person name="Song L.R."/>
            <person name="Shu W.S."/>
        </authorList>
    </citation>
    <scope>NUCLEOTIDE SEQUENCE [LARGE SCALE GENOMIC DNA]</scope>
    <source>
        <strain evidence="2 3">FACHB-288</strain>
    </source>
</reference>
<evidence type="ECO:0000313" key="3">
    <source>
        <dbReference type="Proteomes" id="UP000658514"/>
    </source>
</evidence>
<protein>
    <submittedName>
        <fullName evidence="2">Uncharacterized protein</fullName>
    </submittedName>
</protein>
<evidence type="ECO:0000313" key="2">
    <source>
        <dbReference type="EMBL" id="MBD2196757.1"/>
    </source>
</evidence>
<keyword evidence="1" id="KW-0472">Membrane</keyword>
<keyword evidence="1" id="KW-1133">Transmembrane helix</keyword>
<name>A0ABR8A9Y6_9CYAN</name>
<dbReference type="RefSeq" id="WP_190542517.1">
    <property type="nucleotide sequence ID" value="NZ_CAWPNO010000053.1"/>
</dbReference>
<dbReference type="EMBL" id="JACJQH010000021">
    <property type="protein sequence ID" value="MBD2196757.1"/>
    <property type="molecule type" value="Genomic_DNA"/>
</dbReference>